<dbReference type="Proteomes" id="UP001298593">
    <property type="component" value="Unassembled WGS sequence"/>
</dbReference>
<organism evidence="3 4">
    <name type="scientific">[Mycobacterium] nativiensis</name>
    <dbReference type="NCBI Taxonomy" id="2855503"/>
    <lineage>
        <taxon>Bacteria</taxon>
        <taxon>Bacillati</taxon>
        <taxon>Actinomycetota</taxon>
        <taxon>Actinomycetes</taxon>
        <taxon>Mycobacteriales</taxon>
        <taxon>Mycobacteriaceae</taxon>
        <taxon>Mycolicibacter</taxon>
    </lineage>
</organism>
<feature type="signal peptide" evidence="2">
    <location>
        <begin position="1"/>
        <end position="23"/>
    </location>
</feature>
<dbReference type="RefSeq" id="WP_329780141.1">
    <property type="nucleotide sequence ID" value="NZ_JAYJJU010000018.1"/>
</dbReference>
<evidence type="ECO:0000256" key="1">
    <source>
        <dbReference type="SAM" id="MobiDB-lite"/>
    </source>
</evidence>
<feature type="region of interest" description="Disordered" evidence="1">
    <location>
        <begin position="23"/>
        <end position="44"/>
    </location>
</feature>
<gene>
    <name evidence="3" type="ORF">KV113_17455</name>
</gene>
<comment type="caution">
    <text evidence="3">The sequence shown here is derived from an EMBL/GenBank/DDBJ whole genome shotgun (WGS) entry which is preliminary data.</text>
</comment>
<reference evidence="3 4" key="1">
    <citation type="submission" date="2023-12" db="EMBL/GenBank/DDBJ databases">
        <title>Description of new species of Mycobacterium terrae complex isolated from sewage at the Sao Paulo Zoological Park Foundation in Brazil.</title>
        <authorList>
            <person name="Romagnoli C.L."/>
            <person name="Conceicao E.C."/>
            <person name="Machado E."/>
            <person name="Barreto L.B.P.F."/>
            <person name="Sharma A."/>
            <person name="Silva N.M."/>
            <person name="Marques L.E."/>
            <person name="Juliana M.A."/>
            <person name="Lourenco M.C.S."/>
            <person name="Digiampietri L.A."/>
            <person name="Suffys P.N."/>
            <person name="Viana-Niero C."/>
        </authorList>
    </citation>
    <scope>NUCLEOTIDE SEQUENCE [LARGE SCALE GENOMIC DNA]</scope>
    <source>
        <strain evidence="3 4">MYC340</strain>
    </source>
</reference>
<keyword evidence="4" id="KW-1185">Reference proteome</keyword>
<keyword evidence="2" id="KW-0732">Signal</keyword>
<feature type="chain" id="PRO_5047023621" evidence="2">
    <location>
        <begin position="24"/>
        <end position="163"/>
    </location>
</feature>
<feature type="compositionally biased region" description="Low complexity" evidence="1">
    <location>
        <begin position="23"/>
        <end position="41"/>
    </location>
</feature>
<dbReference type="EMBL" id="JAYJJU010000018">
    <property type="protein sequence ID" value="MEB3033341.1"/>
    <property type="molecule type" value="Genomic_DNA"/>
</dbReference>
<name>A0ABU5Y2A4_9MYCO</name>
<evidence type="ECO:0000256" key="2">
    <source>
        <dbReference type="SAM" id="SignalP"/>
    </source>
</evidence>
<accession>A0ABU5Y2A4</accession>
<sequence length="163" mass="17024">MTAVVALAALVVGIVALITQPSAAPVASGPSGQPSSAPAAGDTTEADRALCTAIGPLLAEGDEINNAYGDLGDAGTPARDAATVKFIQDSLDWVQRVQPIIDQHPDADRFLQRSIQRSVDDTHLIALDLEPGPLPQYLRALFSDSVGAYSGPLHICERLGVTW</sequence>
<evidence type="ECO:0000313" key="4">
    <source>
        <dbReference type="Proteomes" id="UP001298593"/>
    </source>
</evidence>
<proteinExistence type="predicted"/>
<evidence type="ECO:0000313" key="3">
    <source>
        <dbReference type="EMBL" id="MEB3033341.1"/>
    </source>
</evidence>
<protein>
    <submittedName>
        <fullName evidence="3">Uncharacterized protein</fullName>
    </submittedName>
</protein>